<feature type="transmembrane region" description="Helical" evidence="10">
    <location>
        <begin position="34"/>
        <end position="53"/>
    </location>
</feature>
<keyword evidence="9" id="KW-0807">Transducer</keyword>
<dbReference type="PANTHER" id="PTHR21137:SF35">
    <property type="entry name" value="ODORANT RECEPTOR 19A-RELATED"/>
    <property type="match status" value="1"/>
</dbReference>
<evidence type="ECO:0000313" key="11">
    <source>
        <dbReference type="EMBL" id="KAL2738901.1"/>
    </source>
</evidence>
<accession>A0ABD2C1J0</accession>
<keyword evidence="6 10" id="KW-1133">Transmembrane helix</keyword>
<evidence type="ECO:0000256" key="1">
    <source>
        <dbReference type="ARBA" id="ARBA00004651"/>
    </source>
</evidence>
<dbReference type="InterPro" id="IPR004117">
    <property type="entry name" value="7tm6_olfct_rcpt"/>
</dbReference>
<dbReference type="AlphaFoldDB" id="A0ABD2C1J0"/>
<keyword evidence="3" id="KW-0716">Sensory transduction</keyword>
<name>A0ABD2C1J0_VESSQ</name>
<evidence type="ECO:0000256" key="2">
    <source>
        <dbReference type="ARBA" id="ARBA00022475"/>
    </source>
</evidence>
<feature type="transmembrane region" description="Helical" evidence="10">
    <location>
        <begin position="177"/>
        <end position="202"/>
    </location>
</feature>
<dbReference type="GO" id="GO:0007165">
    <property type="term" value="P:signal transduction"/>
    <property type="evidence" value="ECO:0007669"/>
    <property type="project" value="UniProtKB-KW"/>
</dbReference>
<evidence type="ECO:0000256" key="3">
    <source>
        <dbReference type="ARBA" id="ARBA00022606"/>
    </source>
</evidence>
<dbReference type="GO" id="GO:0007608">
    <property type="term" value="P:sensory perception of smell"/>
    <property type="evidence" value="ECO:0007669"/>
    <property type="project" value="UniProtKB-KW"/>
</dbReference>
<reference evidence="11 12" key="1">
    <citation type="journal article" date="2024" name="Ann. Entomol. Soc. Am.">
        <title>Genomic analyses of the southern and eastern yellowjacket wasps (Hymenoptera: Vespidae) reveal evolutionary signatures of social life.</title>
        <authorList>
            <person name="Catto M.A."/>
            <person name="Caine P.B."/>
            <person name="Orr S.E."/>
            <person name="Hunt B.G."/>
            <person name="Goodisman M.A.D."/>
        </authorList>
    </citation>
    <scope>NUCLEOTIDE SEQUENCE [LARGE SCALE GENOMIC DNA]</scope>
    <source>
        <strain evidence="11">233</strain>
        <tissue evidence="11">Head and thorax</tissue>
    </source>
</reference>
<feature type="transmembrane region" description="Helical" evidence="10">
    <location>
        <begin position="65"/>
        <end position="84"/>
    </location>
</feature>
<evidence type="ECO:0000256" key="7">
    <source>
        <dbReference type="ARBA" id="ARBA00023136"/>
    </source>
</evidence>
<evidence type="ECO:0000313" key="12">
    <source>
        <dbReference type="Proteomes" id="UP001607302"/>
    </source>
</evidence>
<dbReference type="GO" id="GO:0005886">
    <property type="term" value="C:plasma membrane"/>
    <property type="evidence" value="ECO:0007669"/>
    <property type="project" value="UniProtKB-SubCell"/>
</dbReference>
<dbReference type="EMBL" id="JAUDFV010000025">
    <property type="protein sequence ID" value="KAL2738901.1"/>
    <property type="molecule type" value="Genomic_DNA"/>
</dbReference>
<keyword evidence="2" id="KW-1003">Cell membrane</keyword>
<proteinExistence type="predicted"/>
<organism evidence="11 12">
    <name type="scientific">Vespula squamosa</name>
    <name type="common">Southern yellow jacket</name>
    <name type="synonym">Wasp</name>
    <dbReference type="NCBI Taxonomy" id="30214"/>
    <lineage>
        <taxon>Eukaryota</taxon>
        <taxon>Metazoa</taxon>
        <taxon>Ecdysozoa</taxon>
        <taxon>Arthropoda</taxon>
        <taxon>Hexapoda</taxon>
        <taxon>Insecta</taxon>
        <taxon>Pterygota</taxon>
        <taxon>Neoptera</taxon>
        <taxon>Endopterygota</taxon>
        <taxon>Hymenoptera</taxon>
        <taxon>Apocrita</taxon>
        <taxon>Aculeata</taxon>
        <taxon>Vespoidea</taxon>
        <taxon>Vespidae</taxon>
        <taxon>Vespinae</taxon>
        <taxon>Vespula</taxon>
    </lineage>
</organism>
<evidence type="ECO:0000256" key="6">
    <source>
        <dbReference type="ARBA" id="ARBA00022989"/>
    </source>
</evidence>
<evidence type="ECO:0000256" key="4">
    <source>
        <dbReference type="ARBA" id="ARBA00022692"/>
    </source>
</evidence>
<sequence length="214" mass="25322">MEVFEHPYYRLSRRLLLLVGQWPYQDKFDRRFRTCFVISLLISFGVTQISLLYTNADVDTLIEIIPPLTSLITVTSKYSMFYISRNNIKNLLERIIKHWKLWESKEEMDIMREYSEEGQLLTFLYTSYIYSCMTLFLLLPFVPCIMDIIVPLNESRPLRPIFKSEYFIDEDQHFFPIYFHMSIVIVIAITILISADILLLLFNSHVCGIFTAVG</sequence>
<evidence type="ECO:0000256" key="8">
    <source>
        <dbReference type="ARBA" id="ARBA00023170"/>
    </source>
</evidence>
<evidence type="ECO:0000256" key="5">
    <source>
        <dbReference type="ARBA" id="ARBA00022725"/>
    </source>
</evidence>
<comment type="subcellular location">
    <subcellularLocation>
        <location evidence="1">Cell membrane</location>
        <topology evidence="1">Multi-pass membrane protein</topology>
    </subcellularLocation>
</comment>
<keyword evidence="7 10" id="KW-0472">Membrane</keyword>
<evidence type="ECO:0000256" key="9">
    <source>
        <dbReference type="ARBA" id="ARBA00023224"/>
    </source>
</evidence>
<dbReference type="Pfam" id="PF02949">
    <property type="entry name" value="7tm_6"/>
    <property type="match status" value="1"/>
</dbReference>
<dbReference type="PANTHER" id="PTHR21137">
    <property type="entry name" value="ODORANT RECEPTOR"/>
    <property type="match status" value="1"/>
</dbReference>
<dbReference type="Proteomes" id="UP001607302">
    <property type="component" value="Unassembled WGS sequence"/>
</dbReference>
<keyword evidence="12" id="KW-1185">Reference proteome</keyword>
<keyword evidence="8" id="KW-0675">Receptor</keyword>
<evidence type="ECO:0000256" key="10">
    <source>
        <dbReference type="SAM" id="Phobius"/>
    </source>
</evidence>
<comment type="caution">
    <text evidence="11">The sequence shown here is derived from an EMBL/GenBank/DDBJ whole genome shotgun (WGS) entry which is preliminary data.</text>
</comment>
<feature type="transmembrane region" description="Helical" evidence="10">
    <location>
        <begin position="128"/>
        <end position="150"/>
    </location>
</feature>
<keyword evidence="4 10" id="KW-0812">Transmembrane</keyword>
<keyword evidence="5" id="KW-0552">Olfaction</keyword>
<gene>
    <name evidence="11" type="ORF">V1478_001467</name>
</gene>
<protein>
    <submittedName>
        <fullName evidence="11">Odorant receptor 4-like isoform X1</fullName>
    </submittedName>
</protein>